<protein>
    <submittedName>
        <fullName evidence="1">Uncharacterized protein</fullName>
    </submittedName>
</protein>
<keyword evidence="2" id="KW-1185">Reference proteome</keyword>
<accession>G0NXR9</accession>
<proteinExistence type="predicted"/>
<dbReference type="Proteomes" id="UP000008068">
    <property type="component" value="Unassembled WGS sequence"/>
</dbReference>
<dbReference type="EMBL" id="GL379974">
    <property type="protein sequence ID" value="EGT39643.1"/>
    <property type="molecule type" value="Genomic_DNA"/>
</dbReference>
<name>G0NXR9_CAEBE</name>
<dbReference type="AlphaFoldDB" id="G0NXR9"/>
<dbReference type="InParanoid" id="G0NXR9"/>
<gene>
    <name evidence="1" type="ORF">CAEBREN_07634</name>
</gene>
<dbReference type="HOGENOM" id="CLU_341384_0_0_1"/>
<evidence type="ECO:0000313" key="2">
    <source>
        <dbReference type="Proteomes" id="UP000008068"/>
    </source>
</evidence>
<dbReference type="OrthoDB" id="5799239at2759"/>
<evidence type="ECO:0000313" key="1">
    <source>
        <dbReference type="EMBL" id="EGT39643.1"/>
    </source>
</evidence>
<reference evidence="2" key="1">
    <citation type="submission" date="2011-07" db="EMBL/GenBank/DDBJ databases">
        <authorList>
            <consortium name="Caenorhabditis brenneri Sequencing and Analysis Consortium"/>
            <person name="Wilson R.K."/>
        </authorList>
    </citation>
    <scope>NUCLEOTIDE SEQUENCE [LARGE SCALE GENOMIC DNA]</scope>
    <source>
        <strain evidence="2">PB2801</strain>
    </source>
</reference>
<sequence length="40" mass="4501">MRNSSNFSSGSDVTVMETTAFRHQTFVNDVTVVPKPTKRQ</sequence>
<organism evidence="2">
    <name type="scientific">Caenorhabditis brenneri</name>
    <name type="common">Nematode worm</name>
    <dbReference type="NCBI Taxonomy" id="135651"/>
    <lineage>
        <taxon>Eukaryota</taxon>
        <taxon>Metazoa</taxon>
        <taxon>Ecdysozoa</taxon>
        <taxon>Nematoda</taxon>
        <taxon>Chromadorea</taxon>
        <taxon>Rhabditida</taxon>
        <taxon>Rhabditina</taxon>
        <taxon>Rhabditomorpha</taxon>
        <taxon>Rhabditoidea</taxon>
        <taxon>Rhabditidae</taxon>
        <taxon>Peloderinae</taxon>
        <taxon>Caenorhabditis</taxon>
    </lineage>
</organism>